<evidence type="ECO:0000313" key="3">
    <source>
        <dbReference type="Proteomes" id="UP000799324"/>
    </source>
</evidence>
<feature type="compositionally biased region" description="Low complexity" evidence="1">
    <location>
        <begin position="167"/>
        <end position="189"/>
    </location>
</feature>
<feature type="compositionally biased region" description="Low complexity" evidence="1">
    <location>
        <begin position="662"/>
        <end position="683"/>
    </location>
</feature>
<feature type="compositionally biased region" description="Low complexity" evidence="1">
    <location>
        <begin position="627"/>
        <end position="647"/>
    </location>
</feature>
<reference evidence="2" key="1">
    <citation type="journal article" date="2020" name="Stud. Mycol.">
        <title>101 Dothideomycetes genomes: a test case for predicting lifestyles and emergence of pathogens.</title>
        <authorList>
            <person name="Haridas S."/>
            <person name="Albert R."/>
            <person name="Binder M."/>
            <person name="Bloem J."/>
            <person name="Labutti K."/>
            <person name="Salamov A."/>
            <person name="Andreopoulos B."/>
            <person name="Baker S."/>
            <person name="Barry K."/>
            <person name="Bills G."/>
            <person name="Bluhm B."/>
            <person name="Cannon C."/>
            <person name="Castanera R."/>
            <person name="Culley D."/>
            <person name="Daum C."/>
            <person name="Ezra D."/>
            <person name="Gonzalez J."/>
            <person name="Henrissat B."/>
            <person name="Kuo A."/>
            <person name="Liang C."/>
            <person name="Lipzen A."/>
            <person name="Lutzoni F."/>
            <person name="Magnuson J."/>
            <person name="Mondo S."/>
            <person name="Nolan M."/>
            <person name="Ohm R."/>
            <person name="Pangilinan J."/>
            <person name="Park H.-J."/>
            <person name="Ramirez L."/>
            <person name="Alfaro M."/>
            <person name="Sun H."/>
            <person name="Tritt A."/>
            <person name="Yoshinaga Y."/>
            <person name="Zwiers L.-H."/>
            <person name="Turgeon B."/>
            <person name="Goodwin S."/>
            <person name="Spatafora J."/>
            <person name="Crous P."/>
            <person name="Grigoriev I."/>
        </authorList>
    </citation>
    <scope>NUCLEOTIDE SEQUENCE</scope>
    <source>
        <strain evidence="2">CBS 122681</strain>
    </source>
</reference>
<feature type="compositionally biased region" description="Basic residues" evidence="1">
    <location>
        <begin position="194"/>
        <end position="208"/>
    </location>
</feature>
<feature type="region of interest" description="Disordered" evidence="1">
    <location>
        <begin position="723"/>
        <end position="769"/>
    </location>
</feature>
<feature type="compositionally biased region" description="Acidic residues" evidence="1">
    <location>
        <begin position="725"/>
        <end position="746"/>
    </location>
</feature>
<keyword evidence="3" id="KW-1185">Reference proteome</keyword>
<name>A0A6A6TK65_9PLEO</name>
<feature type="compositionally biased region" description="Polar residues" evidence="1">
    <location>
        <begin position="146"/>
        <end position="163"/>
    </location>
</feature>
<evidence type="ECO:0000313" key="2">
    <source>
        <dbReference type="EMBL" id="KAF2659014.1"/>
    </source>
</evidence>
<sequence length="769" mass="81948">MARTRKQDPDGEYGVASKAKAGQRQVKQEEKVPRVRKDGNPVKKRDPRGPLFPWLDSDYRQALLALAVVCGDHDFRIPWDDAARIINRDHFTLTGSALQQALLKLRDKQLAAGRTVPKLSMHWTKKKSAAAAESSASNAEGAPSGTPNTEAASHGNAVSNAPTSDHAAASATMSANANASVNAASSSSAEPLPKRKRMSRHSADRKRSKAVEGLTEGGHSDASDDDDEQGELNGDGATDSNEAGAAKFNVRVYPSEDGTGLWVVLPCPRPTSATAATAEEPKVKVESPRSQHTTCPQAASQTSNINAPVNNFPQLGFFPIPAQRTDWSLPSLNPVHNLAQVNLHPNANANFNNFEADNLSFNGQYAQSGMNGYQFNPWLSNGGYNSNANANPFQAQTAMGQRYTGFDNVGVNEWPVLTDLRAPVTGFANGHGSAYNASMYSADSQDPAALDTMSISHAAGMEGAYLRNFPPSLFACDGPIEGPEPAVWHQPAGRVHGSNHNTLSGNRHSSAHGTGNASGMSNALFTQLNNVSPVIEPNRFRNVPEAVAYAHSQSEFPDLSEPHRPISPLEPRPWYENPGDTGDEEIERMLARNGELDEELNGIQGLLEEGRPENMDYPSDSEHTVASLSRSTPPSSVNSSSTLSTSRYFGQHLGSPTGAEYSGSSVRSTLSSSSSNSTYSGSTLAGTELSGSTLVGSNDTAQAAVGSARRGLTLADFYVTLAPVDADEDDSDETNPDEENPDEDDSDKYTTSFTQGSSGFNEHAFGSPE</sequence>
<evidence type="ECO:0000256" key="1">
    <source>
        <dbReference type="SAM" id="MobiDB-lite"/>
    </source>
</evidence>
<dbReference type="EMBL" id="MU004310">
    <property type="protein sequence ID" value="KAF2659014.1"/>
    <property type="molecule type" value="Genomic_DNA"/>
</dbReference>
<feature type="compositionally biased region" description="Polar residues" evidence="1">
    <location>
        <begin position="290"/>
        <end position="306"/>
    </location>
</feature>
<feature type="region of interest" description="Disordered" evidence="1">
    <location>
        <begin position="553"/>
        <end position="582"/>
    </location>
</feature>
<feature type="region of interest" description="Disordered" evidence="1">
    <location>
        <begin position="609"/>
        <end position="684"/>
    </location>
</feature>
<gene>
    <name evidence="2" type="ORF">K491DRAFT_713027</name>
</gene>
<feature type="compositionally biased region" description="Polar residues" evidence="1">
    <location>
        <begin position="749"/>
        <end position="760"/>
    </location>
</feature>
<dbReference type="Proteomes" id="UP000799324">
    <property type="component" value="Unassembled WGS sequence"/>
</dbReference>
<feature type="region of interest" description="Disordered" evidence="1">
    <location>
        <begin position="1"/>
        <end position="51"/>
    </location>
</feature>
<organism evidence="2 3">
    <name type="scientific">Lophiostoma macrostomum CBS 122681</name>
    <dbReference type="NCBI Taxonomy" id="1314788"/>
    <lineage>
        <taxon>Eukaryota</taxon>
        <taxon>Fungi</taxon>
        <taxon>Dikarya</taxon>
        <taxon>Ascomycota</taxon>
        <taxon>Pezizomycotina</taxon>
        <taxon>Dothideomycetes</taxon>
        <taxon>Pleosporomycetidae</taxon>
        <taxon>Pleosporales</taxon>
        <taxon>Lophiostomataceae</taxon>
        <taxon>Lophiostoma</taxon>
    </lineage>
</organism>
<protein>
    <submittedName>
        <fullName evidence="2">Uncharacterized protein</fullName>
    </submittedName>
</protein>
<dbReference type="AlphaFoldDB" id="A0A6A6TK65"/>
<feature type="compositionally biased region" description="Basic and acidic residues" evidence="1">
    <location>
        <begin position="26"/>
        <end position="48"/>
    </location>
</feature>
<proteinExistence type="predicted"/>
<feature type="region of interest" description="Disordered" evidence="1">
    <location>
        <begin position="121"/>
        <end position="243"/>
    </location>
</feature>
<accession>A0A6A6TK65</accession>
<feature type="compositionally biased region" description="Low complexity" evidence="1">
    <location>
        <begin position="129"/>
        <end position="145"/>
    </location>
</feature>
<dbReference type="OrthoDB" id="3903267at2759"/>
<feature type="region of interest" description="Disordered" evidence="1">
    <location>
        <begin position="286"/>
        <end position="306"/>
    </location>
</feature>